<dbReference type="KEGG" id="pfm:Pyrfu_0287"/>
<sequence length="92" mass="10456">MVKQMENERQRVDPLVVIDRLMSVLEMMEVQIDRLGERLTACRAEGGEGGTVYPLYQLVIRAKELLRELRILVFEECGGSAAAGPQHQETQR</sequence>
<dbReference type="AlphaFoldDB" id="G0EFB6"/>
<keyword evidence="3" id="KW-1185">Reference proteome</keyword>
<organism evidence="2 3">
    <name type="scientific">Pyrolobus fumarii (strain DSM 11204 / 1A)</name>
    <dbReference type="NCBI Taxonomy" id="694429"/>
    <lineage>
        <taxon>Archaea</taxon>
        <taxon>Thermoproteota</taxon>
        <taxon>Thermoprotei</taxon>
        <taxon>Desulfurococcales</taxon>
        <taxon>Pyrodictiaceae</taxon>
        <taxon>Pyrolobus</taxon>
    </lineage>
</organism>
<gene>
    <name evidence="2" type="ordered locus">Pyrfu_0287</name>
</gene>
<evidence type="ECO:0000313" key="2">
    <source>
        <dbReference type="EMBL" id="AEM38159.1"/>
    </source>
</evidence>
<keyword evidence="2" id="KW-0808">Transferase</keyword>
<dbReference type="InParanoid" id="G0EFB6"/>
<accession>G0EFB6</accession>
<evidence type="ECO:0000256" key="1">
    <source>
        <dbReference type="SAM" id="Coils"/>
    </source>
</evidence>
<dbReference type="GO" id="GO:0016740">
    <property type="term" value="F:transferase activity"/>
    <property type="evidence" value="ECO:0007669"/>
    <property type="project" value="UniProtKB-KW"/>
</dbReference>
<name>G0EFB6_PYRF1</name>
<dbReference type="Proteomes" id="UP000001037">
    <property type="component" value="Chromosome"/>
</dbReference>
<dbReference type="HOGENOM" id="CLU_2406470_0_0_2"/>
<evidence type="ECO:0000313" key="3">
    <source>
        <dbReference type="Proteomes" id="UP000001037"/>
    </source>
</evidence>
<keyword evidence="2" id="KW-0670">Pyruvate</keyword>
<proteinExistence type="predicted"/>
<dbReference type="EMBL" id="CP002838">
    <property type="protein sequence ID" value="AEM38159.1"/>
    <property type="molecule type" value="Genomic_DNA"/>
</dbReference>
<dbReference type="STRING" id="694429.Pyrfu_0287"/>
<feature type="coiled-coil region" evidence="1">
    <location>
        <begin position="18"/>
        <end position="45"/>
    </location>
</feature>
<keyword evidence="1" id="KW-0175">Coiled coil</keyword>
<reference evidence="2 3" key="1">
    <citation type="journal article" date="2011" name="Stand. Genomic Sci.">
        <title>Complete genome sequence of the hyperthermophilic chemolithoautotroph Pyrolobus fumarii type strain (1A).</title>
        <authorList>
            <person name="Anderson I."/>
            <person name="Goker M."/>
            <person name="Nolan M."/>
            <person name="Lucas S."/>
            <person name="Hammon N."/>
            <person name="Deshpande S."/>
            <person name="Cheng J.F."/>
            <person name="Tapia R."/>
            <person name="Han C."/>
            <person name="Goodwin L."/>
            <person name="Pitluck S."/>
            <person name="Huntemann M."/>
            <person name="Liolios K."/>
            <person name="Ivanova N."/>
            <person name="Pagani I."/>
            <person name="Mavromatis K."/>
            <person name="Ovchinikova G."/>
            <person name="Pati A."/>
            <person name="Chen A."/>
            <person name="Palaniappan K."/>
            <person name="Land M."/>
            <person name="Hauser L."/>
            <person name="Brambilla E.M."/>
            <person name="Huber H."/>
            <person name="Yasawong M."/>
            <person name="Rohde M."/>
            <person name="Spring S."/>
            <person name="Abt B."/>
            <person name="Sikorski J."/>
            <person name="Wirth R."/>
            <person name="Detter J.C."/>
            <person name="Woyke T."/>
            <person name="Bristow J."/>
            <person name="Eisen J.A."/>
            <person name="Markowitz V."/>
            <person name="Hugenholtz P."/>
            <person name="Kyrpides N.C."/>
            <person name="Klenk H.P."/>
            <person name="Lapidus A."/>
        </authorList>
    </citation>
    <scope>NUCLEOTIDE SEQUENCE [LARGE SCALE GENOMIC DNA]</scope>
    <source>
        <strain evidence="3">DSM 11204 / 1A</strain>
    </source>
</reference>
<protein>
    <submittedName>
        <fullName evidence="2">Phosphoenolpyruvate-protein phosphotransferase</fullName>
    </submittedName>
</protein>